<evidence type="ECO:0000313" key="19">
    <source>
        <dbReference type="Proteomes" id="UP001519460"/>
    </source>
</evidence>
<dbReference type="InterPro" id="IPR013783">
    <property type="entry name" value="Ig-like_fold"/>
</dbReference>
<evidence type="ECO:0000256" key="8">
    <source>
        <dbReference type="ARBA" id="ARBA00022912"/>
    </source>
</evidence>
<evidence type="ECO:0000256" key="1">
    <source>
        <dbReference type="ARBA" id="ARBA00004167"/>
    </source>
</evidence>
<keyword evidence="19" id="KW-1185">Reference proteome</keyword>
<keyword evidence="6" id="KW-0677">Repeat</keyword>
<evidence type="ECO:0000256" key="7">
    <source>
        <dbReference type="ARBA" id="ARBA00022801"/>
    </source>
</evidence>
<feature type="signal peptide" evidence="16">
    <location>
        <begin position="1"/>
        <end position="16"/>
    </location>
</feature>
<accession>A0ABD0K8R8</accession>
<reference evidence="18 19" key="1">
    <citation type="journal article" date="2023" name="Sci. Data">
        <title>Genome assembly of the Korean intertidal mud-creeper Batillaria attramentaria.</title>
        <authorList>
            <person name="Patra A.K."/>
            <person name="Ho P.T."/>
            <person name="Jun S."/>
            <person name="Lee S.J."/>
            <person name="Kim Y."/>
            <person name="Won Y.J."/>
        </authorList>
    </citation>
    <scope>NUCLEOTIDE SEQUENCE [LARGE SCALE GENOMIC DNA]</scope>
    <source>
        <strain evidence="18">Wonlab-2016</strain>
    </source>
</reference>
<dbReference type="GO" id="GO:0004725">
    <property type="term" value="F:protein tyrosine phosphatase activity"/>
    <property type="evidence" value="ECO:0007669"/>
    <property type="project" value="UniProtKB-EC"/>
</dbReference>
<keyword evidence="12" id="KW-0675">Receptor</keyword>
<evidence type="ECO:0000256" key="12">
    <source>
        <dbReference type="ARBA" id="ARBA00023170"/>
    </source>
</evidence>
<evidence type="ECO:0000256" key="14">
    <source>
        <dbReference type="ARBA" id="ARBA00023319"/>
    </source>
</evidence>
<dbReference type="SUPFAM" id="SSF48726">
    <property type="entry name" value="Immunoglobulin"/>
    <property type="match status" value="3"/>
</dbReference>
<gene>
    <name evidence="18" type="ORF">BaRGS_00025252</name>
</gene>
<evidence type="ECO:0000313" key="18">
    <source>
        <dbReference type="EMBL" id="KAK7483453.1"/>
    </source>
</evidence>
<dbReference type="Pfam" id="PF07679">
    <property type="entry name" value="I-set"/>
    <property type="match status" value="2"/>
</dbReference>
<keyword evidence="9" id="KW-1133">Transmembrane helix</keyword>
<feature type="domain" description="Ig-like" evidence="17">
    <location>
        <begin position="231"/>
        <end position="313"/>
    </location>
</feature>
<keyword evidence="5 16" id="KW-0732">Signal</keyword>
<evidence type="ECO:0000256" key="3">
    <source>
        <dbReference type="ARBA" id="ARBA00013064"/>
    </source>
</evidence>
<evidence type="ECO:0000256" key="4">
    <source>
        <dbReference type="ARBA" id="ARBA00022692"/>
    </source>
</evidence>
<feature type="domain" description="Ig-like" evidence="17">
    <location>
        <begin position="136"/>
        <end position="223"/>
    </location>
</feature>
<name>A0ABD0K8R8_9CAEN</name>
<dbReference type="FunFam" id="2.60.40.10:FF:000015">
    <property type="entry name" value="receptor-type tyrosine-protein phosphatase delta isoform X2"/>
    <property type="match status" value="1"/>
</dbReference>
<comment type="catalytic activity">
    <reaction evidence="15">
        <text>O-phospho-L-tyrosyl-[protein] + H2O = L-tyrosyl-[protein] + phosphate</text>
        <dbReference type="Rhea" id="RHEA:10684"/>
        <dbReference type="Rhea" id="RHEA-COMP:10136"/>
        <dbReference type="Rhea" id="RHEA-COMP:20101"/>
        <dbReference type="ChEBI" id="CHEBI:15377"/>
        <dbReference type="ChEBI" id="CHEBI:43474"/>
        <dbReference type="ChEBI" id="CHEBI:46858"/>
        <dbReference type="ChEBI" id="CHEBI:61978"/>
        <dbReference type="EC" id="3.1.3.48"/>
    </reaction>
</comment>
<feature type="chain" id="PRO_5044815969" description="protein-tyrosine-phosphatase" evidence="16">
    <location>
        <begin position="17"/>
        <end position="331"/>
    </location>
</feature>
<dbReference type="InterPro" id="IPR007110">
    <property type="entry name" value="Ig-like_dom"/>
</dbReference>
<dbReference type="SMART" id="SM00408">
    <property type="entry name" value="IGc2"/>
    <property type="match status" value="3"/>
</dbReference>
<evidence type="ECO:0000256" key="16">
    <source>
        <dbReference type="SAM" id="SignalP"/>
    </source>
</evidence>
<dbReference type="InterPro" id="IPR003598">
    <property type="entry name" value="Ig_sub2"/>
</dbReference>
<sequence>MWIFGITLAALAAVLAAERGTALVDTGIPRITLSPKTQGALERGVASFFCAAVGTPAPSYRWEKRRKGRRTMTLERIKRYEIIDTDRNMSVLRINPVHFRWDDAVFACIAYNANGESRSEASLSVYRADSPPSGYPRFSRQPSLKAVERGRSTLLPCEATGDPQPTIAWLKNRLPVNYTSDGRVKLLESGEWIANSQSSDEGQYECVAENQHGAVYSYPATLYVKERRVPPYFTKEPENVEVRAGSDVTITCEAEGSPTPYVKWRQGSNVLTLESNIPMRSNVLRLTDVRQSANYTCEASNNLGRIESRAQVAVKGTVYTPASVFVKGTRC</sequence>
<dbReference type="GO" id="GO:0016020">
    <property type="term" value="C:membrane"/>
    <property type="evidence" value="ECO:0007669"/>
    <property type="project" value="UniProtKB-SubCell"/>
</dbReference>
<evidence type="ECO:0000256" key="11">
    <source>
        <dbReference type="ARBA" id="ARBA00023157"/>
    </source>
</evidence>
<dbReference type="Gene3D" id="2.60.40.10">
    <property type="entry name" value="Immunoglobulins"/>
    <property type="match status" value="3"/>
</dbReference>
<keyword evidence="10" id="KW-0472">Membrane</keyword>
<dbReference type="InterPro" id="IPR036179">
    <property type="entry name" value="Ig-like_dom_sf"/>
</dbReference>
<dbReference type="PANTHER" id="PTHR44170">
    <property type="entry name" value="PROTEIN SIDEKICK"/>
    <property type="match status" value="1"/>
</dbReference>
<evidence type="ECO:0000256" key="6">
    <source>
        <dbReference type="ARBA" id="ARBA00022737"/>
    </source>
</evidence>
<dbReference type="EC" id="3.1.3.48" evidence="3"/>
<keyword evidence="14" id="KW-0393">Immunoglobulin domain</keyword>
<keyword evidence="4" id="KW-0812">Transmembrane</keyword>
<dbReference type="EMBL" id="JACVVK020000226">
    <property type="protein sequence ID" value="KAK7483453.1"/>
    <property type="molecule type" value="Genomic_DNA"/>
</dbReference>
<dbReference type="Pfam" id="PF13927">
    <property type="entry name" value="Ig_3"/>
    <property type="match status" value="1"/>
</dbReference>
<feature type="domain" description="Ig-like" evidence="17">
    <location>
        <begin position="29"/>
        <end position="124"/>
    </location>
</feature>
<dbReference type="Proteomes" id="UP001519460">
    <property type="component" value="Unassembled WGS sequence"/>
</dbReference>
<keyword evidence="7" id="KW-0378">Hydrolase</keyword>
<dbReference type="SMART" id="SM00409">
    <property type="entry name" value="IG"/>
    <property type="match status" value="3"/>
</dbReference>
<evidence type="ECO:0000256" key="10">
    <source>
        <dbReference type="ARBA" id="ARBA00023136"/>
    </source>
</evidence>
<keyword evidence="13" id="KW-0325">Glycoprotein</keyword>
<dbReference type="InterPro" id="IPR013098">
    <property type="entry name" value="Ig_I-set"/>
</dbReference>
<evidence type="ECO:0000256" key="13">
    <source>
        <dbReference type="ARBA" id="ARBA00023180"/>
    </source>
</evidence>
<evidence type="ECO:0000256" key="5">
    <source>
        <dbReference type="ARBA" id="ARBA00022729"/>
    </source>
</evidence>
<dbReference type="PROSITE" id="PS50835">
    <property type="entry name" value="IG_LIKE"/>
    <property type="match status" value="3"/>
</dbReference>
<keyword evidence="8" id="KW-0904">Protein phosphatase</keyword>
<comment type="subcellular location">
    <subcellularLocation>
        <location evidence="1">Membrane</location>
        <topology evidence="1">Single-pass membrane protein</topology>
    </subcellularLocation>
</comment>
<dbReference type="AlphaFoldDB" id="A0ABD0K8R8"/>
<evidence type="ECO:0000256" key="9">
    <source>
        <dbReference type="ARBA" id="ARBA00022989"/>
    </source>
</evidence>
<keyword evidence="11" id="KW-1015">Disulfide bond</keyword>
<comment type="similarity">
    <text evidence="2">Belongs to the protein-tyrosine phosphatase family. Receptor class 2A subfamily.</text>
</comment>
<organism evidence="18 19">
    <name type="scientific">Batillaria attramentaria</name>
    <dbReference type="NCBI Taxonomy" id="370345"/>
    <lineage>
        <taxon>Eukaryota</taxon>
        <taxon>Metazoa</taxon>
        <taxon>Spiralia</taxon>
        <taxon>Lophotrochozoa</taxon>
        <taxon>Mollusca</taxon>
        <taxon>Gastropoda</taxon>
        <taxon>Caenogastropoda</taxon>
        <taxon>Sorbeoconcha</taxon>
        <taxon>Cerithioidea</taxon>
        <taxon>Batillariidae</taxon>
        <taxon>Batillaria</taxon>
    </lineage>
</organism>
<comment type="caution">
    <text evidence="18">The sequence shown here is derived from an EMBL/GenBank/DDBJ whole genome shotgun (WGS) entry which is preliminary data.</text>
</comment>
<proteinExistence type="inferred from homology"/>
<dbReference type="PANTHER" id="PTHR44170:SF56">
    <property type="entry name" value="FIBRONECTIN TYPE-III DOMAIN-CONTAINING PROTEIN"/>
    <property type="match status" value="1"/>
</dbReference>
<evidence type="ECO:0000256" key="15">
    <source>
        <dbReference type="ARBA" id="ARBA00051722"/>
    </source>
</evidence>
<protein>
    <recommendedName>
        <fullName evidence="3">protein-tyrosine-phosphatase</fullName>
        <ecNumber evidence="3">3.1.3.48</ecNumber>
    </recommendedName>
</protein>
<evidence type="ECO:0000256" key="2">
    <source>
        <dbReference type="ARBA" id="ARBA00010504"/>
    </source>
</evidence>
<dbReference type="FunFam" id="2.60.40.10:FF:000010">
    <property type="entry name" value="receptor-type tyrosine-protein phosphatase delta isoform X1"/>
    <property type="match status" value="1"/>
</dbReference>
<evidence type="ECO:0000259" key="17">
    <source>
        <dbReference type="PROSITE" id="PS50835"/>
    </source>
</evidence>
<dbReference type="InterPro" id="IPR003599">
    <property type="entry name" value="Ig_sub"/>
</dbReference>